<sequence>MDIPRPGLPPAESVDGAPPAPLGTSPGQARILAMALAAGLIAGVAAWLAGEAILRAYGDTLSPKIRREVSPEAVRRYGQALLASAAATYASLGAILGGCLGLAGGLARRAAAAGARAALVGCAAGAAAGGLVSLGVLPGFLRDRDPQAQDLVQPLLTVGSICAAAGAAGGLAFALGLGRRGRWFHSLAGGLLGAGLGAAAYEVIGAVAFSTGKTDRAISMTPETRAMLHVLVAALAAAGSALILGMSPRRPAEAPPEA</sequence>
<organism evidence="3 4">
    <name type="scientific">Aquisphaera giovannonii</name>
    <dbReference type="NCBI Taxonomy" id="406548"/>
    <lineage>
        <taxon>Bacteria</taxon>
        <taxon>Pseudomonadati</taxon>
        <taxon>Planctomycetota</taxon>
        <taxon>Planctomycetia</taxon>
        <taxon>Isosphaerales</taxon>
        <taxon>Isosphaeraceae</taxon>
        <taxon>Aquisphaera</taxon>
    </lineage>
</organism>
<name>A0A5B9WE40_9BACT</name>
<gene>
    <name evidence="3" type="ORF">OJF2_74170</name>
</gene>
<evidence type="ECO:0000313" key="4">
    <source>
        <dbReference type="Proteomes" id="UP000324233"/>
    </source>
</evidence>
<feature type="transmembrane region" description="Helical" evidence="2">
    <location>
        <begin position="31"/>
        <end position="57"/>
    </location>
</feature>
<protein>
    <submittedName>
        <fullName evidence="3">Uncharacterized protein</fullName>
    </submittedName>
</protein>
<dbReference type="EMBL" id="CP042997">
    <property type="protein sequence ID" value="QEH38807.1"/>
    <property type="molecule type" value="Genomic_DNA"/>
</dbReference>
<dbReference type="KEGG" id="agv:OJF2_74170"/>
<feature type="transmembrane region" description="Helical" evidence="2">
    <location>
        <begin position="228"/>
        <end position="246"/>
    </location>
</feature>
<feature type="transmembrane region" description="Helical" evidence="2">
    <location>
        <begin position="118"/>
        <end position="141"/>
    </location>
</feature>
<keyword evidence="4" id="KW-1185">Reference proteome</keyword>
<keyword evidence="2" id="KW-0812">Transmembrane</keyword>
<proteinExistence type="predicted"/>
<dbReference type="RefSeq" id="WP_148598206.1">
    <property type="nucleotide sequence ID" value="NZ_CP042997.1"/>
</dbReference>
<dbReference type="Proteomes" id="UP000324233">
    <property type="component" value="Chromosome"/>
</dbReference>
<evidence type="ECO:0000256" key="2">
    <source>
        <dbReference type="SAM" id="Phobius"/>
    </source>
</evidence>
<accession>A0A5B9WE40</accession>
<keyword evidence="2" id="KW-1133">Transmembrane helix</keyword>
<keyword evidence="2" id="KW-0472">Membrane</keyword>
<reference evidence="3 4" key="1">
    <citation type="submission" date="2019-08" db="EMBL/GenBank/DDBJ databases">
        <title>Deep-cultivation of Planctomycetes and their phenomic and genomic characterization uncovers novel biology.</title>
        <authorList>
            <person name="Wiegand S."/>
            <person name="Jogler M."/>
            <person name="Boedeker C."/>
            <person name="Pinto D."/>
            <person name="Vollmers J."/>
            <person name="Rivas-Marin E."/>
            <person name="Kohn T."/>
            <person name="Peeters S.H."/>
            <person name="Heuer A."/>
            <person name="Rast P."/>
            <person name="Oberbeckmann S."/>
            <person name="Bunk B."/>
            <person name="Jeske O."/>
            <person name="Meyerdierks A."/>
            <person name="Storesund J.E."/>
            <person name="Kallscheuer N."/>
            <person name="Luecker S."/>
            <person name="Lage O.M."/>
            <person name="Pohl T."/>
            <person name="Merkel B.J."/>
            <person name="Hornburger P."/>
            <person name="Mueller R.-W."/>
            <person name="Bruemmer F."/>
            <person name="Labrenz M."/>
            <person name="Spormann A.M."/>
            <person name="Op den Camp H."/>
            <person name="Overmann J."/>
            <person name="Amann R."/>
            <person name="Jetten M.S.M."/>
            <person name="Mascher T."/>
            <person name="Medema M.H."/>
            <person name="Devos D.P."/>
            <person name="Kaster A.-K."/>
            <person name="Ovreas L."/>
            <person name="Rohde M."/>
            <person name="Galperin M.Y."/>
            <person name="Jogler C."/>
        </authorList>
    </citation>
    <scope>NUCLEOTIDE SEQUENCE [LARGE SCALE GENOMIC DNA]</scope>
    <source>
        <strain evidence="3 4">OJF2</strain>
    </source>
</reference>
<feature type="region of interest" description="Disordered" evidence="1">
    <location>
        <begin position="1"/>
        <end position="20"/>
    </location>
</feature>
<feature type="transmembrane region" description="Helical" evidence="2">
    <location>
        <begin position="77"/>
        <end position="106"/>
    </location>
</feature>
<evidence type="ECO:0000313" key="3">
    <source>
        <dbReference type="EMBL" id="QEH38807.1"/>
    </source>
</evidence>
<dbReference type="AlphaFoldDB" id="A0A5B9WE40"/>
<feature type="transmembrane region" description="Helical" evidence="2">
    <location>
        <begin position="187"/>
        <end position="208"/>
    </location>
</feature>
<evidence type="ECO:0000256" key="1">
    <source>
        <dbReference type="SAM" id="MobiDB-lite"/>
    </source>
</evidence>
<feature type="transmembrane region" description="Helical" evidence="2">
    <location>
        <begin position="153"/>
        <end position="175"/>
    </location>
</feature>